<evidence type="ECO:0000313" key="2">
    <source>
        <dbReference type="EMBL" id="MDK3019625.1"/>
    </source>
</evidence>
<dbReference type="SUPFAM" id="SSF50475">
    <property type="entry name" value="FMN-binding split barrel"/>
    <property type="match status" value="1"/>
</dbReference>
<dbReference type="Gene3D" id="2.30.110.10">
    <property type="entry name" value="Electron Transport, Fmn-binding Protein, Chain A"/>
    <property type="match status" value="1"/>
</dbReference>
<proteinExistence type="predicted"/>
<dbReference type="EMBL" id="JASNJD010000016">
    <property type="protein sequence ID" value="MDK3019625.1"/>
    <property type="molecule type" value="Genomic_DNA"/>
</dbReference>
<dbReference type="RefSeq" id="WP_284482396.1">
    <property type="nucleotide sequence ID" value="NZ_JASNJD010000016.1"/>
</dbReference>
<keyword evidence="3" id="KW-1185">Reference proteome</keyword>
<accession>A0ABT7F551</accession>
<name>A0ABT7F551_9RHOB</name>
<evidence type="ECO:0000259" key="1">
    <source>
        <dbReference type="Pfam" id="PF01243"/>
    </source>
</evidence>
<reference evidence="2 3" key="1">
    <citation type="submission" date="2023-05" db="EMBL/GenBank/DDBJ databases">
        <title>Pseudodonghicola sp. nov.</title>
        <authorList>
            <person name="Huang J."/>
        </authorList>
    </citation>
    <scope>NUCLEOTIDE SEQUENCE [LARGE SCALE GENOMIC DNA]</scope>
    <source>
        <strain evidence="2 3">IC7</strain>
    </source>
</reference>
<dbReference type="InterPro" id="IPR011576">
    <property type="entry name" value="Pyridox_Oxase_N"/>
</dbReference>
<dbReference type="InterPro" id="IPR012349">
    <property type="entry name" value="Split_barrel_FMN-bd"/>
</dbReference>
<evidence type="ECO:0000313" key="3">
    <source>
        <dbReference type="Proteomes" id="UP001243757"/>
    </source>
</evidence>
<dbReference type="Proteomes" id="UP001243757">
    <property type="component" value="Unassembled WGS sequence"/>
</dbReference>
<comment type="caution">
    <text evidence="2">The sequence shown here is derived from an EMBL/GenBank/DDBJ whole genome shotgun (WGS) entry which is preliminary data.</text>
</comment>
<feature type="domain" description="Pyridoxamine 5'-phosphate oxidase N-terminal" evidence="1">
    <location>
        <begin position="19"/>
        <end position="121"/>
    </location>
</feature>
<gene>
    <name evidence="2" type="ORF">QO033_18235</name>
</gene>
<sequence length="166" mass="17732">MTTKPDPIRPTDDEARALARDLLSAARIAALAVQLPEGGPMVTRVAFGLSPEGTPLTLISDLAAHTRALRADPAASLLVGEPGSRGDPLTHPRLTLLARARFVAHDDPDYARLARHYLSTHPKAQLYIGFADFSFALFSVQKGLLNGGFGRAFHLTPADMGLAARD</sequence>
<protein>
    <submittedName>
        <fullName evidence="2">Pyridoxamine 5'-phosphate oxidase family protein</fullName>
    </submittedName>
</protein>
<dbReference type="Pfam" id="PF01243">
    <property type="entry name" value="PNPOx_N"/>
    <property type="match status" value="1"/>
</dbReference>
<organism evidence="2 3">
    <name type="scientific">Pseudodonghicola flavimaris</name>
    <dbReference type="NCBI Taxonomy" id="3050036"/>
    <lineage>
        <taxon>Bacteria</taxon>
        <taxon>Pseudomonadati</taxon>
        <taxon>Pseudomonadota</taxon>
        <taxon>Alphaproteobacteria</taxon>
        <taxon>Rhodobacterales</taxon>
        <taxon>Paracoccaceae</taxon>
        <taxon>Pseudodonghicola</taxon>
    </lineage>
</organism>